<dbReference type="KEGG" id="sod:Sant_0627"/>
<dbReference type="InterPro" id="IPR009420">
    <property type="entry name" value="FlhE"/>
</dbReference>
<feature type="chain" id="PRO_5004790675" evidence="1">
    <location>
        <begin position="27"/>
        <end position="154"/>
    </location>
</feature>
<accession>W0HU96</accession>
<keyword evidence="1" id="KW-0732">Signal</keyword>
<feature type="signal peptide" evidence="1">
    <location>
        <begin position="1"/>
        <end position="26"/>
    </location>
</feature>
<evidence type="ECO:0000313" key="3">
    <source>
        <dbReference type="Proteomes" id="UP000019028"/>
    </source>
</evidence>
<protein>
    <submittedName>
        <fullName evidence="2">Flagellar protein</fullName>
    </submittedName>
</protein>
<name>W0HU96_9GAMM</name>
<proteinExistence type="predicted"/>
<dbReference type="HOGENOM" id="CLU_140250_0_0_6"/>
<gene>
    <name evidence="2" type="primary">flhE</name>
    <name evidence="2" type="ORF">Sant_0627</name>
</gene>
<dbReference type="Proteomes" id="UP000019028">
    <property type="component" value="Chromosome"/>
</dbReference>
<evidence type="ECO:0000256" key="1">
    <source>
        <dbReference type="SAM" id="SignalP"/>
    </source>
</evidence>
<dbReference type="PATRIC" id="fig|1239307.3.peg.673"/>
<organism evidence="2 3">
    <name type="scientific">Sodalis praecaptivus</name>
    <dbReference type="NCBI Taxonomy" id="1239307"/>
    <lineage>
        <taxon>Bacteria</taxon>
        <taxon>Pseudomonadati</taxon>
        <taxon>Pseudomonadota</taxon>
        <taxon>Gammaproteobacteria</taxon>
        <taxon>Enterobacterales</taxon>
        <taxon>Bruguierivoracaceae</taxon>
        <taxon>Sodalis</taxon>
    </lineage>
</organism>
<reference evidence="2 3" key="1">
    <citation type="journal article" date="2014" name="Genome Biol. Evol.">
        <title>Genome degeneration and adaptation in a nascent stage of symbiosis.</title>
        <authorList>
            <person name="Oakeson K.F."/>
            <person name="Gil R."/>
            <person name="Clayton A.L."/>
            <person name="Dunn D.M."/>
            <person name="von Niederhausern A.C."/>
            <person name="Hamil C."/>
            <person name="Aoyagi A."/>
            <person name="Duval B."/>
            <person name="Baca A."/>
            <person name="Silva F.J."/>
            <person name="Vallier A."/>
            <person name="Jackson D.G."/>
            <person name="Latorre A."/>
            <person name="Weiss R.B."/>
            <person name="Heddi A."/>
            <person name="Moya A."/>
            <person name="Dale C."/>
        </authorList>
    </citation>
    <scope>NUCLEOTIDE SEQUENCE [LARGE SCALE GENOMIC DNA]</scope>
    <source>
        <strain evidence="2 3">HS1</strain>
    </source>
</reference>
<sequence>MGLQRRAPGPMWWLMGLLAIAPAARAADGAWQGNGTQLILSQRGSSVAGPALRPHNLLPAGAVVTSIAWHIESERPLPSGVRLALCLGERCFFPDGLAGRNLALAGHPAGNPATLRLKWPGRGAVVPPVRLLRYWVLINYRSPGSRAAPGDAAR</sequence>
<dbReference type="AlphaFoldDB" id="W0HU96"/>
<keyword evidence="3" id="KW-1185">Reference proteome</keyword>
<keyword evidence="2" id="KW-0966">Cell projection</keyword>
<evidence type="ECO:0000313" key="2">
    <source>
        <dbReference type="EMBL" id="AHF75723.1"/>
    </source>
</evidence>
<keyword evidence="2" id="KW-0969">Cilium</keyword>
<dbReference type="EMBL" id="CP006569">
    <property type="protein sequence ID" value="AHF75723.1"/>
    <property type="molecule type" value="Genomic_DNA"/>
</dbReference>
<keyword evidence="2" id="KW-0282">Flagellum</keyword>
<dbReference type="Pfam" id="PF06366">
    <property type="entry name" value="FlhE"/>
    <property type="match status" value="1"/>
</dbReference>